<dbReference type="EMBL" id="MFRA01000001">
    <property type="protein sequence ID" value="OGH93408.1"/>
    <property type="molecule type" value="Genomic_DNA"/>
</dbReference>
<evidence type="ECO:0000313" key="1">
    <source>
        <dbReference type="EMBL" id="OGH93408.1"/>
    </source>
</evidence>
<dbReference type="Proteomes" id="UP000176634">
    <property type="component" value="Unassembled WGS sequence"/>
</dbReference>
<sequence>MEFLPSVCRLGKDDSDRLVLTSSELVTNRSAIGDDADVVVVTSLHPLAELYLAGKSSALGHGVEAVGFVLPVEHLDFPGDRLFEAERDGLLVGGGVDEHHDGEDVLDLGGVRLGAVGATNEASQKQDVENERGAHDFPLVRI</sequence>
<gene>
    <name evidence="1" type="ORF">A2563_02255</name>
</gene>
<reference evidence="1 2" key="1">
    <citation type="journal article" date="2016" name="Nat. Commun.">
        <title>Thousands of microbial genomes shed light on interconnected biogeochemical processes in an aquifer system.</title>
        <authorList>
            <person name="Anantharaman K."/>
            <person name="Brown C.T."/>
            <person name="Hug L.A."/>
            <person name="Sharon I."/>
            <person name="Castelle C.J."/>
            <person name="Probst A.J."/>
            <person name="Thomas B.C."/>
            <person name="Singh A."/>
            <person name="Wilkins M.J."/>
            <person name="Karaoz U."/>
            <person name="Brodie E.L."/>
            <person name="Williams K.H."/>
            <person name="Hubbard S.S."/>
            <person name="Banfield J.F."/>
        </authorList>
    </citation>
    <scope>NUCLEOTIDE SEQUENCE [LARGE SCALE GENOMIC DNA]</scope>
</reference>
<proteinExistence type="predicted"/>
<comment type="caution">
    <text evidence="1">The sequence shown here is derived from an EMBL/GenBank/DDBJ whole genome shotgun (WGS) entry which is preliminary data.</text>
</comment>
<dbReference type="AlphaFoldDB" id="A0A1F6PBB5"/>
<organism evidence="1 2">
    <name type="scientific">Candidatus Magasanikbacteria bacterium RIFOXYD1_FULL_40_23</name>
    <dbReference type="NCBI Taxonomy" id="1798705"/>
    <lineage>
        <taxon>Bacteria</taxon>
        <taxon>Candidatus Magasanikiibacteriota</taxon>
    </lineage>
</organism>
<accession>A0A1F6PBB5</accession>
<evidence type="ECO:0000313" key="2">
    <source>
        <dbReference type="Proteomes" id="UP000176634"/>
    </source>
</evidence>
<protein>
    <submittedName>
        <fullName evidence="1">Uncharacterized protein</fullName>
    </submittedName>
</protein>
<name>A0A1F6PBB5_9BACT</name>